<dbReference type="InterPro" id="IPR011659">
    <property type="entry name" value="WD40"/>
</dbReference>
<dbReference type="AlphaFoldDB" id="A0A547P8E1"/>
<dbReference type="Pfam" id="PF07676">
    <property type="entry name" value="PD40"/>
    <property type="match status" value="3"/>
</dbReference>
<protein>
    <submittedName>
        <fullName evidence="3">Uncharacterized protein</fullName>
    </submittedName>
</protein>
<evidence type="ECO:0000313" key="4">
    <source>
        <dbReference type="Proteomes" id="UP000316343"/>
    </source>
</evidence>
<feature type="chain" id="PRO_5022060891" evidence="2">
    <location>
        <begin position="19"/>
        <end position="809"/>
    </location>
</feature>
<accession>A0A547P8E1</accession>
<keyword evidence="4" id="KW-1185">Reference proteome</keyword>
<evidence type="ECO:0000313" key="3">
    <source>
        <dbReference type="EMBL" id="TRD10415.1"/>
    </source>
</evidence>
<comment type="caution">
    <text evidence="3">The sequence shown here is derived from an EMBL/GenBank/DDBJ whole genome shotgun (WGS) entry which is preliminary data.</text>
</comment>
<dbReference type="OrthoDB" id="9758793at2"/>
<dbReference type="SUPFAM" id="SSF82171">
    <property type="entry name" value="DPP6 N-terminal domain-like"/>
    <property type="match status" value="1"/>
</dbReference>
<reference evidence="3 4" key="1">
    <citation type="submission" date="2019-06" db="EMBL/GenBank/DDBJ databases">
        <title>Erythrobacter insulae sp. nov., isolated from a tidal flat.</title>
        <authorList>
            <person name="Yoon J.-H."/>
        </authorList>
    </citation>
    <scope>NUCLEOTIDE SEQUENCE [LARGE SCALE GENOMIC DNA]</scope>
    <source>
        <strain evidence="3 4">JBTF-M21</strain>
    </source>
</reference>
<organism evidence="3 4">
    <name type="scientific">Erythrobacter insulae</name>
    <dbReference type="NCBI Taxonomy" id="2584124"/>
    <lineage>
        <taxon>Bacteria</taxon>
        <taxon>Pseudomonadati</taxon>
        <taxon>Pseudomonadota</taxon>
        <taxon>Alphaproteobacteria</taxon>
        <taxon>Sphingomonadales</taxon>
        <taxon>Erythrobacteraceae</taxon>
        <taxon>Erythrobacter/Porphyrobacter group</taxon>
        <taxon>Erythrobacter</taxon>
    </lineage>
</organism>
<sequence length="809" mass="87018">MRKLIRIAIALTAGCVAAAGSAQWTNHYPKVEGFSHQLYLEQEHLPILSSGPVYPAPSPDGTRIAFSHQGWIWVLNLATGVAQRVTDGAEIDSRPRWSPDSQQLAFVRDEGDDTAVVILRLSSGAETIIDSPAIELDPEFGSDGQSFYYTSARSGTLTIWKRDLDSGAQEELITDGRVRRASRSMSDGSLVYTGASGPSSVIRLREPDGETDRLLFSQGWMAHLDPDVHPSGRSVVYSAADGNTLRLAVIDADRPDLPRWLTAAGGRSLHPAFSFDGRAVYFVEADENQQFALMKIGAAGGTPEQVAIKQWDYGVDIGNLTVVTHDTSGGVIPARISLQTADGHPVVNPQGPTYVDNQSGTPYFYTDGGLDLNLPDGEYRITATRGPFSIPAEAVFEARGGESNEVRLKIDTIWDPSKSGYVSIDNHIHLNASGVLELDTKDLLPLMQGENLDYASPMAWNQFNRFIDAGRIGEKASADDGTTAMLSQEVRSNFHGHVGMIGLETAFNPWFFGPRDPVYTDQDFNNGQAIAFAQTRGALATYVHPINDHGDPFDDLEENPLPLELVLDGVLTPGIGLELVCQWTSPLGTSQVWYRFLNMGRAMPATSGTDMMANFYRAPAIGTARAYVPASSGADGYDAANDQVRQGRGFLSTGPGLLFEVGGVKPGDAVAAGMQDWTIKLASVRSVEKVEIIVNGQVIQTLDGFEGGGIKSYSGSAALPEGGWIAARAVGGETAWPSMAFFPFAHSAPVWIGEVGSTDPVAARAAAQDLLAALEFSETQFEEAYTNGVPPSLAVRFDAARQKLETLIK</sequence>
<proteinExistence type="inferred from homology"/>
<evidence type="ECO:0000256" key="1">
    <source>
        <dbReference type="ARBA" id="ARBA00009820"/>
    </source>
</evidence>
<gene>
    <name evidence="3" type="ORF">FGU71_00020</name>
</gene>
<dbReference type="PANTHER" id="PTHR36842">
    <property type="entry name" value="PROTEIN TOLB HOMOLOG"/>
    <property type="match status" value="1"/>
</dbReference>
<feature type="signal peptide" evidence="2">
    <location>
        <begin position="1"/>
        <end position="18"/>
    </location>
</feature>
<comment type="similarity">
    <text evidence="1">Belongs to the TolB family.</text>
</comment>
<dbReference type="EMBL" id="VHJK01000001">
    <property type="protein sequence ID" value="TRD10415.1"/>
    <property type="molecule type" value="Genomic_DNA"/>
</dbReference>
<evidence type="ECO:0000256" key="2">
    <source>
        <dbReference type="SAM" id="SignalP"/>
    </source>
</evidence>
<keyword evidence="2" id="KW-0732">Signal</keyword>
<dbReference type="PANTHER" id="PTHR36842:SF1">
    <property type="entry name" value="PROTEIN TOLB"/>
    <property type="match status" value="1"/>
</dbReference>
<dbReference type="RefSeq" id="WP_142786675.1">
    <property type="nucleotide sequence ID" value="NZ_VHJK01000001.1"/>
</dbReference>
<dbReference type="NCBIfam" id="NF038032">
    <property type="entry name" value="CehA_McbA_metalo"/>
    <property type="match status" value="1"/>
</dbReference>
<dbReference type="Proteomes" id="UP000316343">
    <property type="component" value="Unassembled WGS sequence"/>
</dbReference>
<dbReference type="InterPro" id="IPR011042">
    <property type="entry name" value="6-blade_b-propeller_TolB-like"/>
</dbReference>
<name>A0A547P8E1_9SPHN</name>
<dbReference type="Gene3D" id="2.120.10.30">
    <property type="entry name" value="TolB, C-terminal domain"/>
    <property type="match status" value="2"/>
</dbReference>